<evidence type="ECO:0000313" key="4">
    <source>
        <dbReference type="EMBL" id="GFO66358.1"/>
    </source>
</evidence>
<dbReference type="Proteomes" id="UP000831485">
    <property type="component" value="Chromosome"/>
</dbReference>
<dbReference type="InterPro" id="IPR000160">
    <property type="entry name" value="GGDEF_dom"/>
</dbReference>
<dbReference type="InterPro" id="IPR042461">
    <property type="entry name" value="LapD_MoxY_peri_C"/>
</dbReference>
<feature type="domain" description="EAL" evidence="2">
    <location>
        <begin position="410"/>
        <end position="658"/>
    </location>
</feature>
<dbReference type="InterPro" id="IPR043128">
    <property type="entry name" value="Rev_trsase/Diguanyl_cyclase"/>
</dbReference>
<dbReference type="SMART" id="SM00267">
    <property type="entry name" value="GGDEF"/>
    <property type="match status" value="1"/>
</dbReference>
<keyword evidence="1" id="KW-0812">Transmembrane</keyword>
<evidence type="ECO:0000259" key="2">
    <source>
        <dbReference type="PROSITE" id="PS50883"/>
    </source>
</evidence>
<accession>A0A6V8N1I8</accession>
<keyword evidence="1" id="KW-0472">Membrane</keyword>
<protein>
    <submittedName>
        <fullName evidence="5">EAL domain-containing protein</fullName>
    </submittedName>
    <submittedName>
        <fullName evidence="4">GGDEF domain-containing protein</fullName>
    </submittedName>
</protein>
<dbReference type="Pfam" id="PF16448">
    <property type="entry name" value="LapD_MoxY_N"/>
    <property type="match status" value="1"/>
</dbReference>
<dbReference type="Gene3D" id="3.30.70.270">
    <property type="match status" value="1"/>
</dbReference>
<evidence type="ECO:0000313" key="7">
    <source>
        <dbReference type="Proteomes" id="UP000831485"/>
    </source>
</evidence>
<organism evidence="4 6">
    <name type="scientific">Geomonas paludis</name>
    <dbReference type="NCBI Taxonomy" id="2740185"/>
    <lineage>
        <taxon>Bacteria</taxon>
        <taxon>Pseudomonadati</taxon>
        <taxon>Thermodesulfobacteriota</taxon>
        <taxon>Desulfuromonadia</taxon>
        <taxon>Geobacterales</taxon>
        <taxon>Geobacteraceae</taxon>
        <taxon>Geomonas</taxon>
    </lineage>
</organism>
<dbReference type="CDD" id="cd01948">
    <property type="entry name" value="EAL"/>
    <property type="match status" value="1"/>
</dbReference>
<dbReference type="Gene3D" id="6.20.270.20">
    <property type="entry name" value="LapD/MoxY periplasmic domain"/>
    <property type="match status" value="1"/>
</dbReference>
<name>A0A6V8N1I8_9BACT</name>
<keyword evidence="7" id="KW-1185">Reference proteome</keyword>
<reference evidence="4" key="2">
    <citation type="journal article" date="2021" name="Int. J. Syst. Evol. Microbiol.">
        <title>Geomonas silvestris sp. nov., Geomonas paludis sp. nov. and Geomonas limicola sp. nov., isolated from terrestrial environments, and emended description of the genus Geomonas.</title>
        <authorList>
            <person name="Itoh H."/>
            <person name="Xu Z."/>
            <person name="Masuda Y."/>
            <person name="Ushijima N."/>
            <person name="Hayakawa C."/>
            <person name="Shiratori Y."/>
            <person name="Senoo K."/>
        </authorList>
    </citation>
    <scope>NUCLEOTIDE SEQUENCE</scope>
    <source>
        <strain evidence="4">Red736</strain>
    </source>
</reference>
<dbReference type="Proteomes" id="UP000568888">
    <property type="component" value="Unassembled WGS sequence"/>
</dbReference>
<dbReference type="InterPro" id="IPR035919">
    <property type="entry name" value="EAL_sf"/>
</dbReference>
<dbReference type="Pfam" id="PF00990">
    <property type="entry name" value="GGDEF"/>
    <property type="match status" value="1"/>
</dbReference>
<dbReference type="InterPro" id="IPR032244">
    <property type="entry name" value="LapD_MoxY_N"/>
</dbReference>
<dbReference type="GO" id="GO:0071111">
    <property type="term" value="F:cyclic-guanylate-specific phosphodiesterase activity"/>
    <property type="evidence" value="ECO:0007669"/>
    <property type="project" value="InterPro"/>
</dbReference>
<dbReference type="Gene3D" id="3.30.110.200">
    <property type="match status" value="1"/>
</dbReference>
<evidence type="ECO:0000259" key="3">
    <source>
        <dbReference type="PROSITE" id="PS50887"/>
    </source>
</evidence>
<dbReference type="NCBIfam" id="TIGR00254">
    <property type="entry name" value="GGDEF"/>
    <property type="match status" value="1"/>
</dbReference>
<proteinExistence type="predicted"/>
<feature type="transmembrane region" description="Helical" evidence="1">
    <location>
        <begin position="7"/>
        <end position="25"/>
    </location>
</feature>
<dbReference type="InterPro" id="IPR029787">
    <property type="entry name" value="Nucleotide_cyclase"/>
</dbReference>
<dbReference type="Pfam" id="PF00563">
    <property type="entry name" value="EAL"/>
    <property type="match status" value="1"/>
</dbReference>
<reference evidence="6" key="1">
    <citation type="submission" date="2020-06" db="EMBL/GenBank/DDBJ databases">
        <title>Draft genomic sequecing of Geomonas sp. Red736.</title>
        <authorList>
            <person name="Itoh H."/>
            <person name="Xu Z.X."/>
            <person name="Ushijima N."/>
            <person name="Masuda Y."/>
            <person name="Shiratori Y."/>
            <person name="Senoo K."/>
        </authorList>
    </citation>
    <scope>NUCLEOTIDE SEQUENCE [LARGE SCALE GENOMIC DNA]</scope>
    <source>
        <strain evidence="6">Red736</strain>
    </source>
</reference>
<dbReference type="PROSITE" id="PS50887">
    <property type="entry name" value="GGDEF"/>
    <property type="match status" value="1"/>
</dbReference>
<dbReference type="PROSITE" id="PS50883">
    <property type="entry name" value="EAL"/>
    <property type="match status" value="1"/>
</dbReference>
<dbReference type="PANTHER" id="PTHR33121:SF23">
    <property type="entry name" value="CYCLIC DI-GMP PHOSPHODIESTERASE PDEB"/>
    <property type="match status" value="1"/>
</dbReference>
<evidence type="ECO:0000313" key="5">
    <source>
        <dbReference type="EMBL" id="UPU37216.1"/>
    </source>
</evidence>
<dbReference type="RefSeq" id="WP_183351270.1">
    <property type="nucleotide sequence ID" value="NZ_BLXY01000023.1"/>
</dbReference>
<dbReference type="SUPFAM" id="SSF141868">
    <property type="entry name" value="EAL domain-like"/>
    <property type="match status" value="1"/>
</dbReference>
<dbReference type="EMBL" id="CP096574">
    <property type="protein sequence ID" value="UPU37216.1"/>
    <property type="molecule type" value="Genomic_DNA"/>
</dbReference>
<feature type="transmembrane region" description="Helical" evidence="1">
    <location>
        <begin position="154"/>
        <end position="175"/>
    </location>
</feature>
<keyword evidence="1" id="KW-1133">Transmembrane helix</keyword>
<dbReference type="SMART" id="SM00052">
    <property type="entry name" value="EAL"/>
    <property type="match status" value="1"/>
</dbReference>
<dbReference type="SUPFAM" id="SSF55073">
    <property type="entry name" value="Nucleotide cyclase"/>
    <property type="match status" value="1"/>
</dbReference>
<feature type="domain" description="GGDEF" evidence="3">
    <location>
        <begin position="266"/>
        <end position="399"/>
    </location>
</feature>
<dbReference type="EMBL" id="BLXY01000023">
    <property type="protein sequence ID" value="GFO66358.1"/>
    <property type="molecule type" value="Genomic_DNA"/>
</dbReference>
<dbReference type="InterPro" id="IPR050706">
    <property type="entry name" value="Cyclic-di-GMP_PDE-like"/>
</dbReference>
<reference evidence="5" key="3">
    <citation type="submission" date="2022-04" db="EMBL/GenBank/DDBJ databases">
        <authorList>
            <person name="Liu G."/>
        </authorList>
    </citation>
    <scope>NUCLEOTIDE SEQUENCE</scope>
    <source>
        <strain evidence="5">RG22</strain>
    </source>
</reference>
<dbReference type="PANTHER" id="PTHR33121">
    <property type="entry name" value="CYCLIC DI-GMP PHOSPHODIESTERASE PDEF"/>
    <property type="match status" value="1"/>
</dbReference>
<dbReference type="Gene3D" id="3.20.20.450">
    <property type="entry name" value="EAL domain"/>
    <property type="match status" value="1"/>
</dbReference>
<sequence>MTLYRQLIIFTVVLFLLLFTGTWYAKLANTRTFLTNQLESHVQDTATSLALSISPHVAQKDLTVVEGMINALFDRGYYQKITFADPRGKVLIERTLPVRVEDVPQWFVALVPLKTPEAVSDVMAGWNQGGSILVKSHPGYAYATLWSEVISMTVWFAACAAFLLLAAAVGLRILLKPLAAVERQADALCRKEYQLQESLPRTREFKSVVEAMNRMTVKVKEMFEEQAATAQGLQERAYQDPVTLLGNRRLFESQVNADLARQEPNGCGVLLLLRIHGLEALNQKKGLQAGDDLVKRVATLLQNAVKPYADTALSRLTGGDFGIFIPDISPSEGGIIATEIAAQLGRVAMEKIALSDDIGHLGLATYQGSTTLPRLLAEADLALSAALQKGANSFEARAVTGETETLPQGQQHWKDALVRALEERRIRLDAQGVIENGPGRKLVQLELFARVMQENGEALDAALFMPVAERLKLVSAIDRMVIEEALKVDYRRLGVERVAINLSPTSLEDDLFRTWLYAFLKALPGGAPRVNFEFSEFAAVQHLNNIREFGAAVRDCGHGIGLDHYGRSFSKLGYLQSLHPEYVKIDRAYTGELSGGENDSRFYVASLCSVAHSIDIKVVAEGVESEAQAAILKELNLDAMQGYFFGRPQPLSSYPAVR</sequence>
<dbReference type="InterPro" id="IPR001633">
    <property type="entry name" value="EAL_dom"/>
</dbReference>
<evidence type="ECO:0000256" key="1">
    <source>
        <dbReference type="SAM" id="Phobius"/>
    </source>
</evidence>
<gene>
    <name evidence="4" type="ORF">GMPD_42770</name>
    <name evidence="5" type="ORF">M1B72_05780</name>
</gene>
<dbReference type="AlphaFoldDB" id="A0A6V8N1I8"/>
<evidence type="ECO:0000313" key="6">
    <source>
        <dbReference type="Proteomes" id="UP000568888"/>
    </source>
</evidence>